<reference evidence="1" key="1">
    <citation type="submission" date="2014-11" db="EMBL/GenBank/DDBJ databases">
        <authorList>
            <person name="Amaro Gonzalez C."/>
        </authorList>
    </citation>
    <scope>NUCLEOTIDE SEQUENCE</scope>
</reference>
<evidence type="ECO:0000313" key="1">
    <source>
        <dbReference type="EMBL" id="JAH53931.1"/>
    </source>
</evidence>
<reference evidence="1" key="2">
    <citation type="journal article" date="2015" name="Fish Shellfish Immunol.">
        <title>Early steps in the European eel (Anguilla anguilla)-Vibrio vulnificus interaction in the gills: Role of the RtxA13 toxin.</title>
        <authorList>
            <person name="Callol A."/>
            <person name="Pajuelo D."/>
            <person name="Ebbesson L."/>
            <person name="Teles M."/>
            <person name="MacKenzie S."/>
            <person name="Amaro C."/>
        </authorList>
    </citation>
    <scope>NUCLEOTIDE SEQUENCE</scope>
</reference>
<proteinExistence type="predicted"/>
<protein>
    <submittedName>
        <fullName evidence="1">Uncharacterized protein</fullName>
    </submittedName>
</protein>
<accession>A0A0E9TK15</accession>
<organism evidence="1">
    <name type="scientific">Anguilla anguilla</name>
    <name type="common">European freshwater eel</name>
    <name type="synonym">Muraena anguilla</name>
    <dbReference type="NCBI Taxonomy" id="7936"/>
    <lineage>
        <taxon>Eukaryota</taxon>
        <taxon>Metazoa</taxon>
        <taxon>Chordata</taxon>
        <taxon>Craniata</taxon>
        <taxon>Vertebrata</taxon>
        <taxon>Euteleostomi</taxon>
        <taxon>Actinopterygii</taxon>
        <taxon>Neopterygii</taxon>
        <taxon>Teleostei</taxon>
        <taxon>Anguilliformes</taxon>
        <taxon>Anguillidae</taxon>
        <taxon>Anguilla</taxon>
    </lineage>
</organism>
<sequence length="44" mass="5120">MENQSLGFGAVWLETETCRCWRQGPHLHLSLCVIKLRLLMIHAQ</sequence>
<name>A0A0E9TK15_ANGAN</name>
<dbReference type="EMBL" id="GBXM01054646">
    <property type="protein sequence ID" value="JAH53931.1"/>
    <property type="molecule type" value="Transcribed_RNA"/>
</dbReference>
<dbReference type="AlphaFoldDB" id="A0A0E9TK15"/>